<keyword evidence="1" id="KW-1133">Transmembrane helix</keyword>
<evidence type="ECO:0000256" key="1">
    <source>
        <dbReference type="SAM" id="Phobius"/>
    </source>
</evidence>
<dbReference type="HOGENOM" id="CLU_1517975_0_0_1"/>
<evidence type="ECO:0000313" key="2">
    <source>
        <dbReference type="EMBL" id="KDR79466.1"/>
    </source>
</evidence>
<name>A0A067T8N7_GALM3</name>
<keyword evidence="1" id="KW-0472">Membrane</keyword>
<accession>A0A067T8N7</accession>
<evidence type="ECO:0000313" key="3">
    <source>
        <dbReference type="Proteomes" id="UP000027222"/>
    </source>
</evidence>
<feature type="transmembrane region" description="Helical" evidence="1">
    <location>
        <begin position="51"/>
        <end position="74"/>
    </location>
</feature>
<proteinExistence type="predicted"/>
<dbReference type="AlphaFoldDB" id="A0A067T8N7"/>
<gene>
    <name evidence="2" type="ORF">GALMADRAFT_1241707</name>
</gene>
<organism evidence="2 3">
    <name type="scientific">Galerina marginata (strain CBS 339.88)</name>
    <dbReference type="NCBI Taxonomy" id="685588"/>
    <lineage>
        <taxon>Eukaryota</taxon>
        <taxon>Fungi</taxon>
        <taxon>Dikarya</taxon>
        <taxon>Basidiomycota</taxon>
        <taxon>Agaricomycotina</taxon>
        <taxon>Agaricomycetes</taxon>
        <taxon>Agaricomycetidae</taxon>
        <taxon>Agaricales</taxon>
        <taxon>Agaricineae</taxon>
        <taxon>Strophariaceae</taxon>
        <taxon>Galerina</taxon>
    </lineage>
</organism>
<keyword evidence="1" id="KW-0812">Transmembrane</keyword>
<keyword evidence="3" id="KW-1185">Reference proteome</keyword>
<sequence length="177" mass="19763">MPYVESRIPRLFYRRVTYYWIALASHVSEIAIELLTIVVTISRNSGKRPDIARFVVAMLYSLIMLGLTGILLFWQYRITSSTGPTRINAFSHYKLTLLSFVMCPVSILFILVIDTSTGFFQPGDIRRTLLVLIIILLVISAAATAVRARGTGRVAESAVPTVVPAWRLATASESQRL</sequence>
<feature type="transmembrane region" description="Helical" evidence="1">
    <location>
        <begin position="125"/>
        <end position="146"/>
    </location>
</feature>
<feature type="transmembrane region" description="Helical" evidence="1">
    <location>
        <begin position="16"/>
        <end position="39"/>
    </location>
</feature>
<feature type="transmembrane region" description="Helical" evidence="1">
    <location>
        <begin position="95"/>
        <end position="113"/>
    </location>
</feature>
<protein>
    <submittedName>
        <fullName evidence="2">Uncharacterized protein</fullName>
    </submittedName>
</protein>
<dbReference type="Proteomes" id="UP000027222">
    <property type="component" value="Unassembled WGS sequence"/>
</dbReference>
<dbReference type="EMBL" id="KL142373">
    <property type="protein sequence ID" value="KDR79466.1"/>
    <property type="molecule type" value="Genomic_DNA"/>
</dbReference>
<reference evidence="3" key="1">
    <citation type="journal article" date="2014" name="Proc. Natl. Acad. Sci. U.S.A.">
        <title>Extensive sampling of basidiomycete genomes demonstrates inadequacy of the white-rot/brown-rot paradigm for wood decay fungi.</title>
        <authorList>
            <person name="Riley R."/>
            <person name="Salamov A.A."/>
            <person name="Brown D.W."/>
            <person name="Nagy L.G."/>
            <person name="Floudas D."/>
            <person name="Held B.W."/>
            <person name="Levasseur A."/>
            <person name="Lombard V."/>
            <person name="Morin E."/>
            <person name="Otillar R."/>
            <person name="Lindquist E.A."/>
            <person name="Sun H."/>
            <person name="LaButti K.M."/>
            <person name="Schmutz J."/>
            <person name="Jabbour D."/>
            <person name="Luo H."/>
            <person name="Baker S.E."/>
            <person name="Pisabarro A.G."/>
            <person name="Walton J.D."/>
            <person name="Blanchette R.A."/>
            <person name="Henrissat B."/>
            <person name="Martin F."/>
            <person name="Cullen D."/>
            <person name="Hibbett D.S."/>
            <person name="Grigoriev I.V."/>
        </authorList>
    </citation>
    <scope>NUCLEOTIDE SEQUENCE [LARGE SCALE GENOMIC DNA]</scope>
    <source>
        <strain evidence="3">CBS 339.88</strain>
    </source>
</reference>